<dbReference type="GO" id="GO:0033596">
    <property type="term" value="C:TSC1-TSC2 complex"/>
    <property type="evidence" value="ECO:0007669"/>
    <property type="project" value="TreeGrafter"/>
</dbReference>
<protein>
    <submittedName>
        <fullName evidence="3">Uncharacterized protein</fullName>
    </submittedName>
</protein>
<feature type="compositionally biased region" description="Basic and acidic residues" evidence="2">
    <location>
        <begin position="620"/>
        <end position="636"/>
    </location>
</feature>
<dbReference type="EMBL" id="CAKXYY010000001">
    <property type="protein sequence ID" value="CAH2350501.1"/>
    <property type="molecule type" value="Genomic_DNA"/>
</dbReference>
<accession>A0A9P0VW44</accession>
<dbReference type="PANTHER" id="PTHR15154">
    <property type="entry name" value="HAMARTIN"/>
    <property type="match status" value="1"/>
</dbReference>
<comment type="caution">
    <text evidence="3">The sequence shown here is derived from an EMBL/GenBank/DDBJ whole genome shotgun (WGS) entry which is preliminary data.</text>
</comment>
<keyword evidence="1" id="KW-0175">Coiled coil</keyword>
<dbReference type="AlphaFoldDB" id="A0A9P0VW44"/>
<feature type="compositionally biased region" description="Low complexity" evidence="2">
    <location>
        <begin position="883"/>
        <end position="897"/>
    </location>
</feature>
<reference evidence="3" key="1">
    <citation type="submission" date="2022-03" db="EMBL/GenBank/DDBJ databases">
        <authorList>
            <person name="Legras J.-L."/>
            <person name="Devillers H."/>
            <person name="Grondin C."/>
        </authorList>
    </citation>
    <scope>NUCLEOTIDE SEQUENCE</scope>
    <source>
        <strain evidence="3">CLIB 1423</strain>
    </source>
</reference>
<gene>
    <name evidence="3" type="ORF">CLIB1423_01S11540</name>
</gene>
<evidence type="ECO:0000256" key="1">
    <source>
        <dbReference type="SAM" id="Coils"/>
    </source>
</evidence>
<dbReference type="PANTHER" id="PTHR15154:SF2">
    <property type="entry name" value="HAMARTIN"/>
    <property type="match status" value="1"/>
</dbReference>
<dbReference type="GO" id="GO:0032007">
    <property type="term" value="P:negative regulation of TOR signaling"/>
    <property type="evidence" value="ECO:0007669"/>
    <property type="project" value="TreeGrafter"/>
</dbReference>
<proteinExistence type="predicted"/>
<evidence type="ECO:0000313" key="4">
    <source>
        <dbReference type="Proteomes" id="UP000837801"/>
    </source>
</evidence>
<dbReference type="OrthoDB" id="6022054at2759"/>
<feature type="region of interest" description="Disordered" evidence="2">
    <location>
        <begin position="1036"/>
        <end position="1145"/>
    </location>
</feature>
<evidence type="ECO:0000256" key="2">
    <source>
        <dbReference type="SAM" id="MobiDB-lite"/>
    </source>
</evidence>
<evidence type="ECO:0000313" key="3">
    <source>
        <dbReference type="EMBL" id="CAH2350501.1"/>
    </source>
</evidence>
<dbReference type="Proteomes" id="UP000837801">
    <property type="component" value="Unassembled WGS sequence"/>
</dbReference>
<feature type="compositionally biased region" description="Low complexity" evidence="2">
    <location>
        <begin position="1036"/>
        <end position="1049"/>
    </location>
</feature>
<feature type="coiled-coil region" evidence="1">
    <location>
        <begin position="917"/>
        <end position="951"/>
    </location>
</feature>
<dbReference type="GO" id="GO:0051726">
    <property type="term" value="P:regulation of cell cycle"/>
    <property type="evidence" value="ECO:0007669"/>
    <property type="project" value="TreeGrafter"/>
</dbReference>
<name>A0A9P0VW44_9ASCO</name>
<feature type="compositionally biased region" description="Polar residues" evidence="2">
    <location>
        <begin position="1053"/>
        <end position="1095"/>
    </location>
</feature>
<organism evidence="3 4">
    <name type="scientific">[Candida] railenensis</name>
    <dbReference type="NCBI Taxonomy" id="45579"/>
    <lineage>
        <taxon>Eukaryota</taxon>
        <taxon>Fungi</taxon>
        <taxon>Dikarya</taxon>
        <taxon>Ascomycota</taxon>
        <taxon>Saccharomycotina</taxon>
        <taxon>Pichiomycetes</taxon>
        <taxon>Debaryomycetaceae</taxon>
        <taxon>Kurtzmaniella</taxon>
    </lineage>
</organism>
<keyword evidence="4" id="KW-1185">Reference proteome</keyword>
<dbReference type="InterPro" id="IPR007483">
    <property type="entry name" value="Hamartin"/>
</dbReference>
<feature type="region of interest" description="Disordered" evidence="2">
    <location>
        <begin position="881"/>
        <end position="903"/>
    </location>
</feature>
<dbReference type="Pfam" id="PF04388">
    <property type="entry name" value="Hamartin"/>
    <property type="match status" value="1"/>
</dbReference>
<sequence length="1145" mass="130094">MVGSSRSLIRSLDTVFSSWKDSTEISSNKQEDSPEVVELLNVITIFHEKHNTLQSIKQSANLINELFRIYDEYVKPTPNLGKEIFFLEILTQLWPFFIEDDALLWLDTYLKPAVDSAGFDLQFVYKSRSFIKRMTTDVMKTDDPFLAARREKIGLQVIDKIVKVYLGGAADRRKIININEREADVNSQEFSEKLRYIKMNCTNIIIEYGLKNTKSLISILNAYLLQSKDRLGALSLLSNLVADESSQTYEIINTNLFGSLLKSLAYDNSENVVAITLSIICMIIPQACDKTGKYLSDLLAIYLRITEWQNNLEKERKLSLKETDHEKKEKCEKDEIKEEEFKSVDWDICNLDPNTTLTRTSQINFKIEFDSKCLITLIYGLFPFNLTKFAQDPKRYLTKYPPRLIKLTGIPSLSDEKIGPKDEEIRNKTKFTSNKIKYFLKGFMLHPNFLDFERASLQQELNSPIKWLLEDREGDDLRVEEIALACLGLNPELIISIPDSLMDQPRLSNNGKSYSIGRIASNANYSSRSDLQQLQNSYESRPSSIRGPIYINPKDGGADTSQFQQYLFNMTRKASLVPSTLVDNSYNHATPGRNHSYTRNFSNSNDIRFKEVIFNEEDSEKAGEINHSKLSEEKSAHSIPPDSDELVSNEALNELFSTHEKLYIASPKYSSVGSTTVATTTAVTNANASKRSSYTLQSPTVSNFDKSTDIYPFNSQQSQQSQDGTAIDFYSRELLLMKNELDFSNYLQQLNKFKYAQLKLKMNRLLREADLHFQSAENKNNLLKIKNLQETCVSFSETIQQLQKEFEAASAKNRSEIIDLLSKQKIIHEENNDLKIKCSAVNSQLQDYKTNLEELVQKIIPEKDIEIERLRKKSQIDLIDNHTLPSTPSTLPSPGSSREISTPVVDGYFDKSPSLELSEQEKKIHGLRTEVLMANEKNAQLNAEIIKLQDLFDINSKSYEQKIASLKHEINSNASSYLGQYERKIQDLSAAILKYEGLIETKNTKILQLSTSRPISIPLAAAAAAAESQVRTSIPIHHQQQSNQQISHHFNSRLPSTGTSANYDIDTNTRSNSSVDTMPSSPHPNSGIMTPHSMSQQQQQQQQHQFQYPTVAQGPPPRTNSSTSANLQPIVKGRGGYQKRAKKLM</sequence>
<feature type="compositionally biased region" description="Low complexity" evidence="2">
    <location>
        <begin position="1096"/>
        <end position="1107"/>
    </location>
</feature>
<feature type="region of interest" description="Disordered" evidence="2">
    <location>
        <begin position="620"/>
        <end position="645"/>
    </location>
</feature>